<dbReference type="SUPFAM" id="SSF53383">
    <property type="entry name" value="PLP-dependent transferases"/>
    <property type="match status" value="1"/>
</dbReference>
<evidence type="ECO:0000256" key="1">
    <source>
        <dbReference type="ARBA" id="ARBA00001933"/>
    </source>
</evidence>
<evidence type="ECO:0000259" key="4">
    <source>
        <dbReference type="Pfam" id="PF00155"/>
    </source>
</evidence>
<reference evidence="5" key="1">
    <citation type="journal article" date="2014" name="Front. Microbiol.">
        <title>High frequency of phylogenetically diverse reductive dehalogenase-homologous genes in deep subseafloor sedimentary metagenomes.</title>
        <authorList>
            <person name="Kawai M."/>
            <person name="Futagami T."/>
            <person name="Toyoda A."/>
            <person name="Takaki Y."/>
            <person name="Nishi S."/>
            <person name="Hori S."/>
            <person name="Arai W."/>
            <person name="Tsubouchi T."/>
            <person name="Morono Y."/>
            <person name="Uchiyama I."/>
            <person name="Ito T."/>
            <person name="Fujiyama A."/>
            <person name="Inagaki F."/>
            <person name="Takami H."/>
        </authorList>
    </citation>
    <scope>NUCLEOTIDE SEQUENCE</scope>
    <source>
        <strain evidence="5">Expedition CK06-06</strain>
    </source>
</reference>
<evidence type="ECO:0000313" key="5">
    <source>
        <dbReference type="EMBL" id="GAG05702.1"/>
    </source>
</evidence>
<sequence>MVTGLRDAGFIVDTPKATFYLWVPVPPPYTSASLATKLLTDAGVVVTPGNGFGSPGEGYLRLTLTQEENRLLEATERIKGVGL</sequence>
<protein>
    <recommendedName>
        <fullName evidence="4">Aminotransferase class I/classII large domain-containing protein</fullName>
    </recommendedName>
</protein>
<accession>X0V2Q8</accession>
<keyword evidence="2" id="KW-0032">Aminotransferase</keyword>
<dbReference type="PANTHER" id="PTHR42832:SF3">
    <property type="entry name" value="L-GLUTAMINE--4-(METHYLSULFANYL)-2-OXOBUTANOATE AMINOTRANSFERASE"/>
    <property type="match status" value="1"/>
</dbReference>
<comment type="cofactor">
    <cofactor evidence="1">
        <name>pyridoxal 5'-phosphate</name>
        <dbReference type="ChEBI" id="CHEBI:597326"/>
    </cofactor>
</comment>
<dbReference type="Pfam" id="PF00155">
    <property type="entry name" value="Aminotran_1_2"/>
    <property type="match status" value="1"/>
</dbReference>
<dbReference type="GO" id="GO:0030170">
    <property type="term" value="F:pyridoxal phosphate binding"/>
    <property type="evidence" value="ECO:0007669"/>
    <property type="project" value="InterPro"/>
</dbReference>
<dbReference type="GO" id="GO:0008483">
    <property type="term" value="F:transaminase activity"/>
    <property type="evidence" value="ECO:0007669"/>
    <property type="project" value="UniProtKB-KW"/>
</dbReference>
<dbReference type="AlphaFoldDB" id="X0V2Q8"/>
<dbReference type="InterPro" id="IPR015422">
    <property type="entry name" value="PyrdxlP-dep_Trfase_small"/>
</dbReference>
<gene>
    <name evidence="5" type="ORF">S01H1_34692</name>
</gene>
<dbReference type="InterPro" id="IPR004839">
    <property type="entry name" value="Aminotransferase_I/II_large"/>
</dbReference>
<evidence type="ECO:0000256" key="2">
    <source>
        <dbReference type="ARBA" id="ARBA00022576"/>
    </source>
</evidence>
<keyword evidence="3" id="KW-0808">Transferase</keyword>
<organism evidence="5">
    <name type="scientific">marine sediment metagenome</name>
    <dbReference type="NCBI Taxonomy" id="412755"/>
    <lineage>
        <taxon>unclassified sequences</taxon>
        <taxon>metagenomes</taxon>
        <taxon>ecological metagenomes</taxon>
    </lineage>
</organism>
<dbReference type="EMBL" id="BARS01021622">
    <property type="protein sequence ID" value="GAG05702.1"/>
    <property type="molecule type" value="Genomic_DNA"/>
</dbReference>
<evidence type="ECO:0000256" key="3">
    <source>
        <dbReference type="ARBA" id="ARBA00022679"/>
    </source>
</evidence>
<dbReference type="InterPro" id="IPR015424">
    <property type="entry name" value="PyrdxlP-dep_Trfase"/>
</dbReference>
<feature type="domain" description="Aminotransferase class I/classII large" evidence="4">
    <location>
        <begin position="2"/>
        <end position="78"/>
    </location>
</feature>
<name>X0V2Q8_9ZZZZ</name>
<dbReference type="PANTHER" id="PTHR42832">
    <property type="entry name" value="AMINO ACID AMINOTRANSFERASE"/>
    <property type="match status" value="1"/>
</dbReference>
<comment type="caution">
    <text evidence="5">The sequence shown here is derived from an EMBL/GenBank/DDBJ whole genome shotgun (WGS) entry which is preliminary data.</text>
</comment>
<dbReference type="InterPro" id="IPR050881">
    <property type="entry name" value="LL-DAP_aminotransferase"/>
</dbReference>
<proteinExistence type="predicted"/>
<dbReference type="Gene3D" id="3.90.1150.10">
    <property type="entry name" value="Aspartate Aminotransferase, domain 1"/>
    <property type="match status" value="1"/>
</dbReference>